<evidence type="ECO:0000313" key="2">
    <source>
        <dbReference type="Proteomes" id="UP000053144"/>
    </source>
</evidence>
<dbReference type="EMBL" id="CM003371">
    <property type="protein sequence ID" value="KOM31632.1"/>
    <property type="molecule type" value="Genomic_DNA"/>
</dbReference>
<sequence length="141" mass="15999">MLMVYAPTAILKCHLYQDSASAQQTYPSKINNNVNLVNCKMNNNVNKEEALVKMVTLPHGLDHQDDRSDVAKLFVSMKTIMPALLPKLIQHIDASDVGNKITYIRGLFSYFIKHCLNNNCCFLFTPATSSGEEQTMQFRRK</sequence>
<reference evidence="2" key="1">
    <citation type="journal article" date="2015" name="Proc. Natl. Acad. Sci. U.S.A.">
        <title>Genome sequencing of adzuki bean (Vigna angularis) provides insight into high starch and low fat accumulation and domestication.</title>
        <authorList>
            <person name="Yang K."/>
            <person name="Tian Z."/>
            <person name="Chen C."/>
            <person name="Luo L."/>
            <person name="Zhao B."/>
            <person name="Wang Z."/>
            <person name="Yu L."/>
            <person name="Li Y."/>
            <person name="Sun Y."/>
            <person name="Li W."/>
            <person name="Chen Y."/>
            <person name="Li Y."/>
            <person name="Zhang Y."/>
            <person name="Ai D."/>
            <person name="Zhao J."/>
            <person name="Shang C."/>
            <person name="Ma Y."/>
            <person name="Wu B."/>
            <person name="Wang M."/>
            <person name="Gao L."/>
            <person name="Sun D."/>
            <person name="Zhang P."/>
            <person name="Guo F."/>
            <person name="Wang W."/>
            <person name="Li Y."/>
            <person name="Wang J."/>
            <person name="Varshney R.K."/>
            <person name="Wang J."/>
            <person name="Ling H.Q."/>
            <person name="Wan P."/>
        </authorList>
    </citation>
    <scope>NUCLEOTIDE SEQUENCE</scope>
    <source>
        <strain evidence="2">cv. Jingnong 6</strain>
    </source>
</reference>
<evidence type="ECO:0000313" key="1">
    <source>
        <dbReference type="EMBL" id="KOM31632.1"/>
    </source>
</evidence>
<organism evidence="1 2">
    <name type="scientific">Phaseolus angularis</name>
    <name type="common">Azuki bean</name>
    <name type="synonym">Vigna angularis</name>
    <dbReference type="NCBI Taxonomy" id="3914"/>
    <lineage>
        <taxon>Eukaryota</taxon>
        <taxon>Viridiplantae</taxon>
        <taxon>Streptophyta</taxon>
        <taxon>Embryophyta</taxon>
        <taxon>Tracheophyta</taxon>
        <taxon>Spermatophyta</taxon>
        <taxon>Magnoliopsida</taxon>
        <taxon>eudicotyledons</taxon>
        <taxon>Gunneridae</taxon>
        <taxon>Pentapetalae</taxon>
        <taxon>rosids</taxon>
        <taxon>fabids</taxon>
        <taxon>Fabales</taxon>
        <taxon>Fabaceae</taxon>
        <taxon>Papilionoideae</taxon>
        <taxon>50 kb inversion clade</taxon>
        <taxon>NPAAA clade</taxon>
        <taxon>indigoferoid/millettioid clade</taxon>
        <taxon>Phaseoleae</taxon>
        <taxon>Vigna</taxon>
    </lineage>
</organism>
<dbReference type="Gramene" id="KOM31632">
    <property type="protein sequence ID" value="KOM31632"/>
    <property type="gene ID" value="LR48_Vigan01g118700"/>
</dbReference>
<proteinExistence type="predicted"/>
<accession>A0A0L9TMG7</accession>
<protein>
    <submittedName>
        <fullName evidence="1">Uncharacterized protein</fullName>
    </submittedName>
</protein>
<dbReference type="Proteomes" id="UP000053144">
    <property type="component" value="Chromosome 1"/>
</dbReference>
<dbReference type="AlphaFoldDB" id="A0A0L9TMG7"/>
<gene>
    <name evidence="1" type="ORF">LR48_Vigan01g118700</name>
</gene>
<name>A0A0L9TMG7_PHAAN</name>